<comment type="pathway">
    <text evidence="7 8">Carbohydrate biosynthesis; gluconeogenesis.</text>
</comment>
<evidence type="ECO:0000256" key="5">
    <source>
        <dbReference type="ARBA" id="ARBA00023152"/>
    </source>
</evidence>
<comment type="subunit">
    <text evidence="7 8">Homodimer.</text>
</comment>
<proteinExistence type="inferred from homology"/>
<dbReference type="InterPro" id="IPR035990">
    <property type="entry name" value="TIM_sf"/>
</dbReference>
<dbReference type="PROSITE" id="PS51440">
    <property type="entry name" value="TIM_2"/>
    <property type="match status" value="1"/>
</dbReference>
<comment type="subcellular location">
    <subcellularLocation>
        <location evidence="7 8">Cytoplasm</location>
    </subcellularLocation>
</comment>
<dbReference type="HAMAP" id="MF_00147_B">
    <property type="entry name" value="TIM_B"/>
    <property type="match status" value="1"/>
</dbReference>
<dbReference type="GO" id="GO:0006096">
    <property type="term" value="P:glycolytic process"/>
    <property type="evidence" value="ECO:0007669"/>
    <property type="project" value="UniProtKB-UniRule"/>
</dbReference>
<keyword evidence="10" id="KW-1185">Reference proteome</keyword>
<dbReference type="UniPathway" id="UPA00138"/>
<feature type="binding site" evidence="7">
    <location>
        <begin position="229"/>
        <end position="230"/>
    </location>
    <ligand>
        <name>substrate</name>
    </ligand>
</feature>
<evidence type="ECO:0000256" key="2">
    <source>
        <dbReference type="ARBA" id="ARBA00007422"/>
    </source>
</evidence>
<name>A0A397PD54_9SPHN</name>
<comment type="function">
    <text evidence="7">Involved in the gluconeogenesis. Catalyzes stereospecifically the conversion of dihydroxyacetone phosphate (DHAP) to D-glyceraldehyde-3-phosphate (G3P).</text>
</comment>
<dbReference type="PANTHER" id="PTHR21139">
    <property type="entry name" value="TRIOSEPHOSPHATE ISOMERASE"/>
    <property type="match status" value="1"/>
</dbReference>
<comment type="pathway">
    <text evidence="7 8">Carbohydrate degradation; glycolysis; D-glyceraldehyde 3-phosphate from glycerone phosphate: step 1/1.</text>
</comment>
<dbReference type="RefSeq" id="WP_119034946.1">
    <property type="nucleotide sequence ID" value="NZ_QXDC01000002.1"/>
</dbReference>
<dbReference type="AlphaFoldDB" id="A0A397PD54"/>
<evidence type="ECO:0000313" key="9">
    <source>
        <dbReference type="EMBL" id="RIA46908.1"/>
    </source>
</evidence>
<evidence type="ECO:0000256" key="1">
    <source>
        <dbReference type="ARBA" id="ARBA00000148"/>
    </source>
</evidence>
<dbReference type="NCBIfam" id="TIGR00419">
    <property type="entry name" value="tim"/>
    <property type="match status" value="1"/>
</dbReference>
<feature type="binding site" evidence="7">
    <location>
        <position position="208"/>
    </location>
    <ligand>
        <name>substrate</name>
    </ligand>
</feature>
<protein>
    <recommendedName>
        <fullName evidence="7 8">Triosephosphate isomerase</fullName>
        <shortName evidence="7">TIM</shortName>
        <shortName evidence="7">TPI</shortName>
        <ecNumber evidence="7 8">5.3.1.1</ecNumber>
    </recommendedName>
    <alternativeName>
        <fullName evidence="7">Triose-phosphate isomerase</fullName>
    </alternativeName>
</protein>
<dbReference type="GO" id="GO:0004807">
    <property type="term" value="F:triose-phosphate isomerase activity"/>
    <property type="evidence" value="ECO:0007669"/>
    <property type="project" value="UniProtKB-UniRule"/>
</dbReference>
<evidence type="ECO:0000256" key="8">
    <source>
        <dbReference type="RuleBase" id="RU363013"/>
    </source>
</evidence>
<comment type="caution">
    <text evidence="9">The sequence shown here is derived from an EMBL/GenBank/DDBJ whole genome shotgun (WGS) entry which is preliminary data.</text>
</comment>
<dbReference type="EMBL" id="QXDC01000002">
    <property type="protein sequence ID" value="RIA46908.1"/>
    <property type="molecule type" value="Genomic_DNA"/>
</dbReference>
<evidence type="ECO:0000256" key="4">
    <source>
        <dbReference type="ARBA" id="ARBA00022490"/>
    </source>
</evidence>
<keyword evidence="6 7" id="KW-0413">Isomerase</keyword>
<comment type="similarity">
    <text evidence="2 7 8">Belongs to the triosephosphate isomerase family.</text>
</comment>
<accession>A0A397PD54</accession>
<evidence type="ECO:0000256" key="3">
    <source>
        <dbReference type="ARBA" id="ARBA00022432"/>
    </source>
</evidence>
<gene>
    <name evidence="7" type="primary">tpiA</name>
    <name evidence="9" type="ORF">DFR49_1470</name>
</gene>
<dbReference type="InterPro" id="IPR013785">
    <property type="entry name" value="Aldolase_TIM"/>
</dbReference>
<dbReference type="EC" id="5.3.1.1" evidence="7 8"/>
<dbReference type="OrthoDB" id="9809429at2"/>
<feature type="active site" description="Proton acceptor" evidence="7">
    <location>
        <position position="163"/>
    </location>
</feature>
<evidence type="ECO:0000313" key="10">
    <source>
        <dbReference type="Proteomes" id="UP000266568"/>
    </source>
</evidence>
<dbReference type="InterPro" id="IPR022896">
    <property type="entry name" value="TrioseP_Isoase_bac/euk"/>
</dbReference>
<feature type="binding site" evidence="7">
    <location>
        <position position="169"/>
    </location>
    <ligand>
        <name>substrate</name>
    </ligand>
</feature>
<dbReference type="GO" id="GO:0006094">
    <property type="term" value="P:gluconeogenesis"/>
    <property type="evidence" value="ECO:0007669"/>
    <property type="project" value="UniProtKB-UniRule"/>
</dbReference>
<keyword evidence="5 7" id="KW-0324">Glycolysis</keyword>
<dbReference type="GO" id="GO:0019563">
    <property type="term" value="P:glycerol catabolic process"/>
    <property type="evidence" value="ECO:0007669"/>
    <property type="project" value="TreeGrafter"/>
</dbReference>
<dbReference type="SUPFAM" id="SSF51351">
    <property type="entry name" value="Triosephosphate isomerase (TIM)"/>
    <property type="match status" value="1"/>
</dbReference>
<dbReference type="GO" id="GO:0046166">
    <property type="term" value="P:glyceraldehyde-3-phosphate biosynthetic process"/>
    <property type="evidence" value="ECO:0007669"/>
    <property type="project" value="TreeGrafter"/>
</dbReference>
<dbReference type="GO" id="GO:0005829">
    <property type="term" value="C:cytosol"/>
    <property type="evidence" value="ECO:0007669"/>
    <property type="project" value="TreeGrafter"/>
</dbReference>
<dbReference type="UniPathway" id="UPA00109">
    <property type="reaction ID" value="UER00189"/>
</dbReference>
<sequence length="251" mass="26100">MTRRKFVAANWKMNGLRADLPEIEGIAAAAAAHDGVDVAVCVPFTLIEAAARVAPGLPIGAQDCHDADWGAHTGCVAAPMLVEAGARTVIVGHSERRGDQNETSQDAWGKAAAAHRHGLNVILCCGETEAERDAGRAERVVQAQIEKSVPDDAAARWFTLAYEPRWAIGTGRTPTLEEISSIHAIARAKLRQLVGDEARGIRILYGGSVTGANAGAILSAPDVDGALVGGASLTAAKFVPIIEAAAGCRAE</sequence>
<dbReference type="PANTHER" id="PTHR21139:SF42">
    <property type="entry name" value="TRIOSEPHOSPHATE ISOMERASE"/>
    <property type="match status" value="1"/>
</dbReference>
<comment type="catalytic activity">
    <reaction evidence="1">
        <text>L-erythrulose 1-phosphate = D-erythrulose 4-phosphate</text>
        <dbReference type="Rhea" id="RHEA:49588"/>
        <dbReference type="ChEBI" id="CHEBI:58002"/>
        <dbReference type="ChEBI" id="CHEBI:90796"/>
        <dbReference type="EC" id="5.3.1.33"/>
    </reaction>
</comment>
<reference evidence="9 10" key="1">
    <citation type="submission" date="2018-08" db="EMBL/GenBank/DDBJ databases">
        <title>Genomic Encyclopedia of Type Strains, Phase IV (KMG-IV): sequencing the most valuable type-strain genomes for metagenomic binning, comparative biology and taxonomic classification.</title>
        <authorList>
            <person name="Goeker M."/>
        </authorList>
    </citation>
    <scope>NUCLEOTIDE SEQUENCE [LARGE SCALE GENOMIC DNA]</scope>
    <source>
        <strain evidence="9 10">DSM 25527</strain>
    </source>
</reference>
<keyword evidence="3 7" id="KW-0312">Gluconeogenesis</keyword>
<dbReference type="Pfam" id="PF00121">
    <property type="entry name" value="TIM"/>
    <property type="match status" value="1"/>
</dbReference>
<keyword evidence="4 7" id="KW-0963">Cytoplasm</keyword>
<dbReference type="Proteomes" id="UP000266568">
    <property type="component" value="Unassembled WGS sequence"/>
</dbReference>
<evidence type="ECO:0000256" key="6">
    <source>
        <dbReference type="ARBA" id="ARBA00023235"/>
    </source>
</evidence>
<evidence type="ECO:0000256" key="7">
    <source>
        <dbReference type="HAMAP-Rule" id="MF_00147"/>
    </source>
</evidence>
<dbReference type="CDD" id="cd00311">
    <property type="entry name" value="TIM"/>
    <property type="match status" value="1"/>
</dbReference>
<organism evidence="9 10">
    <name type="scientific">Hephaestia caeni</name>
    <dbReference type="NCBI Taxonomy" id="645617"/>
    <lineage>
        <taxon>Bacteria</taxon>
        <taxon>Pseudomonadati</taxon>
        <taxon>Pseudomonadota</taxon>
        <taxon>Alphaproteobacteria</taxon>
        <taxon>Sphingomonadales</taxon>
        <taxon>Sphingomonadaceae</taxon>
        <taxon>Hephaestia</taxon>
    </lineage>
</organism>
<dbReference type="InterPro" id="IPR000652">
    <property type="entry name" value="Triosephosphate_isomerase"/>
</dbReference>
<comment type="catalytic activity">
    <reaction evidence="7 8">
        <text>D-glyceraldehyde 3-phosphate = dihydroxyacetone phosphate</text>
        <dbReference type="Rhea" id="RHEA:18585"/>
        <dbReference type="ChEBI" id="CHEBI:57642"/>
        <dbReference type="ChEBI" id="CHEBI:59776"/>
        <dbReference type="EC" id="5.3.1.1"/>
    </reaction>
</comment>
<dbReference type="Gene3D" id="3.20.20.70">
    <property type="entry name" value="Aldolase class I"/>
    <property type="match status" value="1"/>
</dbReference>
<feature type="binding site" evidence="7">
    <location>
        <begin position="10"/>
        <end position="12"/>
    </location>
    <ligand>
        <name>substrate</name>
    </ligand>
</feature>
<feature type="active site" description="Electrophile" evidence="7">
    <location>
        <position position="93"/>
    </location>
</feature>